<dbReference type="STRING" id="6573.A0A210R126"/>
<dbReference type="EMBL" id="NEDP02000890">
    <property type="protein sequence ID" value="OWF54743.1"/>
    <property type="molecule type" value="Genomic_DNA"/>
</dbReference>
<dbReference type="GO" id="GO:0007129">
    <property type="term" value="P:homologous chromosome pairing at meiosis"/>
    <property type="evidence" value="ECO:0007669"/>
    <property type="project" value="TreeGrafter"/>
</dbReference>
<dbReference type="PANTHER" id="PTHR14014">
    <property type="entry name" value="TELOMERE REPEATS-BINDING BOUQUET FORMATION PROTEIN 1"/>
    <property type="match status" value="1"/>
</dbReference>
<dbReference type="Pfam" id="PF13921">
    <property type="entry name" value="Myb_DNA-bind_6"/>
    <property type="match status" value="1"/>
</dbReference>
<dbReference type="GO" id="GO:0070197">
    <property type="term" value="P:meiotic attachment of telomere to nuclear envelope"/>
    <property type="evidence" value="ECO:0007669"/>
    <property type="project" value="InterPro"/>
</dbReference>
<dbReference type="InterPro" id="IPR016024">
    <property type="entry name" value="ARM-type_fold"/>
</dbReference>
<evidence type="ECO:0000256" key="1">
    <source>
        <dbReference type="SAM" id="Coils"/>
    </source>
</evidence>
<reference evidence="5 6" key="1">
    <citation type="journal article" date="2017" name="Nat. Ecol. Evol.">
        <title>Scallop genome provides insights into evolution of bilaterian karyotype and development.</title>
        <authorList>
            <person name="Wang S."/>
            <person name="Zhang J."/>
            <person name="Jiao W."/>
            <person name="Li J."/>
            <person name="Xun X."/>
            <person name="Sun Y."/>
            <person name="Guo X."/>
            <person name="Huan P."/>
            <person name="Dong B."/>
            <person name="Zhang L."/>
            <person name="Hu X."/>
            <person name="Sun X."/>
            <person name="Wang J."/>
            <person name="Zhao C."/>
            <person name="Wang Y."/>
            <person name="Wang D."/>
            <person name="Huang X."/>
            <person name="Wang R."/>
            <person name="Lv J."/>
            <person name="Li Y."/>
            <person name="Zhang Z."/>
            <person name="Liu B."/>
            <person name="Lu W."/>
            <person name="Hui Y."/>
            <person name="Liang J."/>
            <person name="Zhou Z."/>
            <person name="Hou R."/>
            <person name="Li X."/>
            <person name="Liu Y."/>
            <person name="Li H."/>
            <person name="Ning X."/>
            <person name="Lin Y."/>
            <person name="Zhao L."/>
            <person name="Xing Q."/>
            <person name="Dou J."/>
            <person name="Li Y."/>
            <person name="Mao J."/>
            <person name="Guo H."/>
            <person name="Dou H."/>
            <person name="Li T."/>
            <person name="Mu C."/>
            <person name="Jiang W."/>
            <person name="Fu Q."/>
            <person name="Fu X."/>
            <person name="Miao Y."/>
            <person name="Liu J."/>
            <person name="Yu Q."/>
            <person name="Li R."/>
            <person name="Liao H."/>
            <person name="Li X."/>
            <person name="Kong Y."/>
            <person name="Jiang Z."/>
            <person name="Chourrout D."/>
            <person name="Li R."/>
            <person name="Bao Z."/>
        </authorList>
    </citation>
    <scope>NUCLEOTIDE SEQUENCE [LARGE SCALE GENOMIC DNA]</scope>
    <source>
        <strain evidence="5 6">PY_sf001</strain>
    </source>
</reference>
<dbReference type="PROSITE" id="PS51294">
    <property type="entry name" value="HTH_MYB"/>
    <property type="match status" value="1"/>
</dbReference>
<evidence type="ECO:0000259" key="4">
    <source>
        <dbReference type="PROSITE" id="PS51294"/>
    </source>
</evidence>
<dbReference type="InterPro" id="IPR017930">
    <property type="entry name" value="Myb_dom"/>
</dbReference>
<dbReference type="CDD" id="cd11660">
    <property type="entry name" value="SANT_TRF"/>
    <property type="match status" value="2"/>
</dbReference>
<proteinExistence type="predicted"/>
<evidence type="ECO:0000259" key="3">
    <source>
        <dbReference type="PROSITE" id="PS50090"/>
    </source>
</evidence>
<keyword evidence="6" id="KW-1185">Reference proteome</keyword>
<dbReference type="SUPFAM" id="SSF48371">
    <property type="entry name" value="ARM repeat"/>
    <property type="match status" value="1"/>
</dbReference>
<dbReference type="InterPro" id="IPR042359">
    <property type="entry name" value="TERB1"/>
</dbReference>
<protein>
    <submittedName>
        <fullName evidence="5">Coiled-coil domain-containing protein 79</fullName>
    </submittedName>
</protein>
<evidence type="ECO:0000256" key="2">
    <source>
        <dbReference type="SAM" id="MobiDB-lite"/>
    </source>
</evidence>
<feature type="domain" description="Myb-like" evidence="3">
    <location>
        <begin position="1234"/>
        <end position="1287"/>
    </location>
</feature>
<dbReference type="SMART" id="SM00717">
    <property type="entry name" value="SANT"/>
    <property type="match status" value="2"/>
</dbReference>
<dbReference type="Gene3D" id="1.10.10.60">
    <property type="entry name" value="Homeodomain-like"/>
    <property type="match status" value="2"/>
</dbReference>
<accession>A0A210R126</accession>
<dbReference type="InterPro" id="IPR011989">
    <property type="entry name" value="ARM-like"/>
</dbReference>
<feature type="compositionally biased region" description="Low complexity" evidence="2">
    <location>
        <begin position="778"/>
        <end position="790"/>
    </location>
</feature>
<dbReference type="SUPFAM" id="SSF46689">
    <property type="entry name" value="Homeodomain-like"/>
    <property type="match status" value="2"/>
</dbReference>
<organism evidence="5 6">
    <name type="scientific">Mizuhopecten yessoensis</name>
    <name type="common">Japanese scallop</name>
    <name type="synonym">Patinopecten yessoensis</name>
    <dbReference type="NCBI Taxonomy" id="6573"/>
    <lineage>
        <taxon>Eukaryota</taxon>
        <taxon>Metazoa</taxon>
        <taxon>Spiralia</taxon>
        <taxon>Lophotrochozoa</taxon>
        <taxon>Mollusca</taxon>
        <taxon>Bivalvia</taxon>
        <taxon>Autobranchia</taxon>
        <taxon>Pteriomorphia</taxon>
        <taxon>Pectinida</taxon>
        <taxon>Pectinoidea</taxon>
        <taxon>Pectinidae</taxon>
        <taxon>Mizuhopecten</taxon>
    </lineage>
</organism>
<dbReference type="Gene3D" id="1.25.10.10">
    <property type="entry name" value="Leucine-rich Repeat Variant"/>
    <property type="match status" value="1"/>
</dbReference>
<dbReference type="Proteomes" id="UP000242188">
    <property type="component" value="Unassembled WGS sequence"/>
</dbReference>
<dbReference type="OrthoDB" id="608866at2759"/>
<gene>
    <name evidence="5" type="ORF">KP79_PYT18642</name>
</gene>
<feature type="compositionally biased region" description="Polar residues" evidence="2">
    <location>
        <begin position="759"/>
        <end position="769"/>
    </location>
</feature>
<feature type="compositionally biased region" description="Polar residues" evidence="2">
    <location>
        <begin position="791"/>
        <end position="818"/>
    </location>
</feature>
<feature type="domain" description="HTH myb-type" evidence="4">
    <location>
        <begin position="1246"/>
        <end position="1291"/>
    </location>
</feature>
<feature type="domain" description="Myb-like" evidence="3">
    <location>
        <begin position="1162"/>
        <end position="1215"/>
    </location>
</feature>
<dbReference type="InterPro" id="IPR001005">
    <property type="entry name" value="SANT/Myb"/>
</dbReference>
<evidence type="ECO:0000313" key="5">
    <source>
        <dbReference type="EMBL" id="OWF54743.1"/>
    </source>
</evidence>
<evidence type="ECO:0000313" key="6">
    <source>
        <dbReference type="Proteomes" id="UP000242188"/>
    </source>
</evidence>
<comment type="caution">
    <text evidence="5">The sequence shown here is derived from an EMBL/GenBank/DDBJ whole genome shotgun (WGS) entry which is preliminary data.</text>
</comment>
<feature type="compositionally biased region" description="Polar residues" evidence="2">
    <location>
        <begin position="865"/>
        <end position="874"/>
    </location>
</feature>
<dbReference type="InterPro" id="IPR009057">
    <property type="entry name" value="Homeodomain-like_sf"/>
</dbReference>
<dbReference type="PROSITE" id="PS50090">
    <property type="entry name" value="MYB_LIKE"/>
    <property type="match status" value="2"/>
</dbReference>
<keyword evidence="1" id="KW-0175">Coiled coil</keyword>
<dbReference type="PANTHER" id="PTHR14014:SF0">
    <property type="entry name" value="TELOMERE REPEATS-BINDING BOUQUET FORMATION PROTEIN 1"/>
    <property type="match status" value="1"/>
</dbReference>
<feature type="compositionally biased region" description="Low complexity" evidence="2">
    <location>
        <begin position="819"/>
        <end position="830"/>
    </location>
</feature>
<feature type="coiled-coil region" evidence="1">
    <location>
        <begin position="392"/>
        <end position="441"/>
    </location>
</feature>
<sequence>MADFNSHGNIERGKESSEVKTDVKLLLECLQYQADNSAATKQALFTLASIFSNYEGAKDHFRGIGGLNYVFNIITSTTNSEVQESAFYCLGCCIENNVFCQKCLTSSGVFEYLHGILSNTQCPTRLKQTATFFLLNLVSNNGQGQALVRTSRCLSDLLQLLRKTFPKTEVFNRQESTESWFEDVGMTSLELWSSVASTLCMCVNNPRNDENQGRCGLELGFMFSLIQHCDNPSVLRPLLSLVGFSVASNARNQDQVRQCGGLLVLIARLKVALDLALCQNSETDSRTEHINLAVTIARTIDSCILDNAENAEDLGKGDAIPSLLELLLLGSLRQEDKLQVVLTLGHMLELSCENRIKIDAVTGLPDLVKLLTDSEDEEFSKAVKYLLQMCVAKNEKNFLESKEEDLDAARRENGKKMLLKIDEISERLKVIEKEAEEKSLALQQTGQGKEPVKERGCGILSATPYKNNLLFQLQQEREERKRMESIAFRMHVPSPHVQQYGLEPRPCLSEENFPVHRGTFIESDRQRLHHQSLCCSTPDSSCHRKGFGQNPNMYCVNNCPEYTCGNQDVDCHSSAGHGSHFIGPDGTARLCMPNHQTTQDNSGKITSVQDTNAAYEPKHHHVDLKLNMPCSTTQVKAFSQDLTPLKKCILDHRGDRNSDCQCPERYGNELCSTLNIDTVEFNHENKGPKTVRGIDQVTDVTTDNSRCESAGRNTLGKELASSNTYLNQGLKGLERIDKGKVSEDLTINQMMVTSTSATDIPKMSTSSDQFTDHGMLRNSTSTPKNSKTTSLIRNSTDIHSQYQKTRTSVSSNVSTDRCSLNNSSTSNEHNSSVKKSCNLTKRDDVFVKPKPPTVAGCYQTPVRRPSNTRMTRSLGSKDRPNMSVKLGVSLHSKSTIADSYPDSDCSSVLDTNSEFDLDLVKTAKKNRLNQTVIQRNSFSQNICYSVTPIKRKSLPIKELQRENDRTRIREDRPNVGSTPCSVKSIDRMTDHFHDENYCENYSDTFSSVEDDDSDIENLENSREENLVCLDNQKLSAELGASKCPGCTIWLSSPSNKKRMVMNSRTYNLLLETSLYTCENHKAIRDSERKFIQQTRKNSSSLYKNRRLLPSISSCHKEDLQYTKKTMSVYDFMSSESDRDDRVTPPHSSTSCKYNLATLRNMVSRRNRIPYAQEEVDNIIKGVAQLGTRWNQILVTFKFHPTRTATDLRDKYKRLVTSQTDIQEETISSVSNKNRKKRGSKLFSMCEERRLIRGVKKYGYNWKSILNSYSFSKGRNSQDLRNRWRSMHKKVTHV</sequence>
<feature type="region of interest" description="Disordered" evidence="2">
    <location>
        <begin position="759"/>
        <end position="836"/>
    </location>
</feature>
<feature type="region of interest" description="Disordered" evidence="2">
    <location>
        <begin position="858"/>
        <end position="882"/>
    </location>
</feature>
<name>A0A210R126_MIZYE</name>